<name>A0A6C0LJC4_9ZZZZ</name>
<dbReference type="EMBL" id="MN740510">
    <property type="protein sequence ID" value="QHU30617.1"/>
    <property type="molecule type" value="Genomic_DNA"/>
</dbReference>
<protein>
    <submittedName>
        <fullName evidence="1">Uncharacterized protein</fullName>
    </submittedName>
</protein>
<reference evidence="1" key="1">
    <citation type="journal article" date="2020" name="Nature">
        <title>Giant virus diversity and host interactions through global metagenomics.</title>
        <authorList>
            <person name="Schulz F."/>
            <person name="Roux S."/>
            <person name="Paez-Espino D."/>
            <person name="Jungbluth S."/>
            <person name="Walsh D.A."/>
            <person name="Denef V.J."/>
            <person name="McMahon K.D."/>
            <person name="Konstantinidis K.T."/>
            <person name="Eloe-Fadrosh E.A."/>
            <person name="Kyrpides N.C."/>
            <person name="Woyke T."/>
        </authorList>
    </citation>
    <scope>NUCLEOTIDE SEQUENCE</scope>
    <source>
        <strain evidence="1">GVMAG-M-3300027833-19</strain>
    </source>
</reference>
<organism evidence="1">
    <name type="scientific">viral metagenome</name>
    <dbReference type="NCBI Taxonomy" id="1070528"/>
    <lineage>
        <taxon>unclassified sequences</taxon>
        <taxon>metagenomes</taxon>
        <taxon>organismal metagenomes</taxon>
    </lineage>
</organism>
<proteinExistence type="predicted"/>
<accession>A0A6C0LJC4</accession>
<evidence type="ECO:0000313" key="1">
    <source>
        <dbReference type="EMBL" id="QHU30617.1"/>
    </source>
</evidence>
<dbReference type="AlphaFoldDB" id="A0A6C0LJC4"/>
<sequence length="116" mass="14077">MNKATFYVSCIEFIRIKPNILDGFPRTVWGIDKYEFRWRTDDNRNIHEMFKEENAYIISDINEYNIDDKRTIKLKYYDSLENGKNYLIHTHPRTCRLDDNTYKGCEIEFQGINIEH</sequence>